<feature type="region of interest" description="Disordered" evidence="1">
    <location>
        <begin position="593"/>
        <end position="624"/>
    </location>
</feature>
<reference evidence="3 4" key="1">
    <citation type="journal article" date="2008" name="Nature">
        <title>The genome of the model beetle and pest Tribolium castaneum.</title>
        <authorList>
            <consortium name="Tribolium Genome Sequencing Consortium"/>
            <person name="Richards S."/>
            <person name="Gibbs R.A."/>
            <person name="Weinstock G.M."/>
            <person name="Brown S.J."/>
            <person name="Denell R."/>
            <person name="Beeman R.W."/>
            <person name="Gibbs R."/>
            <person name="Beeman R.W."/>
            <person name="Brown S.J."/>
            <person name="Bucher G."/>
            <person name="Friedrich M."/>
            <person name="Grimmelikhuijzen C.J."/>
            <person name="Klingler M."/>
            <person name="Lorenzen M."/>
            <person name="Richards S."/>
            <person name="Roth S."/>
            <person name="Schroder R."/>
            <person name="Tautz D."/>
            <person name="Zdobnov E.M."/>
            <person name="Muzny D."/>
            <person name="Gibbs R.A."/>
            <person name="Weinstock G.M."/>
            <person name="Attaway T."/>
            <person name="Bell S."/>
            <person name="Buhay C.J."/>
            <person name="Chandrabose M.N."/>
            <person name="Chavez D."/>
            <person name="Clerk-Blankenburg K.P."/>
            <person name="Cree A."/>
            <person name="Dao M."/>
            <person name="Davis C."/>
            <person name="Chacko J."/>
            <person name="Dinh H."/>
            <person name="Dugan-Rocha S."/>
            <person name="Fowler G."/>
            <person name="Garner T.T."/>
            <person name="Garnes J."/>
            <person name="Gnirke A."/>
            <person name="Hawes A."/>
            <person name="Hernandez J."/>
            <person name="Hines S."/>
            <person name="Holder M."/>
            <person name="Hume J."/>
            <person name="Jhangiani S.N."/>
            <person name="Joshi V."/>
            <person name="Khan Z.M."/>
            <person name="Jackson L."/>
            <person name="Kovar C."/>
            <person name="Kowis A."/>
            <person name="Lee S."/>
            <person name="Lewis L.R."/>
            <person name="Margolis J."/>
            <person name="Morgan M."/>
            <person name="Nazareth L.V."/>
            <person name="Nguyen N."/>
            <person name="Okwuonu G."/>
            <person name="Parker D."/>
            <person name="Richards S."/>
            <person name="Ruiz S.J."/>
            <person name="Santibanez J."/>
            <person name="Savard J."/>
            <person name="Scherer S.E."/>
            <person name="Schneider B."/>
            <person name="Sodergren E."/>
            <person name="Tautz D."/>
            <person name="Vattahil S."/>
            <person name="Villasana D."/>
            <person name="White C.S."/>
            <person name="Wright R."/>
            <person name="Park Y."/>
            <person name="Beeman R.W."/>
            <person name="Lord J."/>
            <person name="Oppert B."/>
            <person name="Lorenzen M."/>
            <person name="Brown S."/>
            <person name="Wang L."/>
            <person name="Savard J."/>
            <person name="Tautz D."/>
            <person name="Richards S."/>
            <person name="Weinstock G."/>
            <person name="Gibbs R.A."/>
            <person name="Liu Y."/>
            <person name="Worley K."/>
            <person name="Weinstock G."/>
            <person name="Elsik C.G."/>
            <person name="Reese J.T."/>
            <person name="Elhaik E."/>
            <person name="Landan G."/>
            <person name="Graur D."/>
            <person name="Arensburger P."/>
            <person name="Atkinson P."/>
            <person name="Beeman R.W."/>
            <person name="Beidler J."/>
            <person name="Brown S.J."/>
            <person name="Demuth J.P."/>
            <person name="Drury D.W."/>
            <person name="Du Y.Z."/>
            <person name="Fujiwara H."/>
            <person name="Lorenzen M."/>
            <person name="Maselli V."/>
            <person name="Osanai M."/>
            <person name="Park Y."/>
            <person name="Robertson H.M."/>
            <person name="Tu Z."/>
            <person name="Wang J.J."/>
            <person name="Wang S."/>
            <person name="Richards S."/>
            <person name="Song H."/>
            <person name="Zhang L."/>
            <person name="Sodergren E."/>
            <person name="Werner D."/>
            <person name="Stanke M."/>
            <person name="Morgenstern B."/>
            <person name="Solovyev V."/>
            <person name="Kosarev P."/>
            <person name="Brown G."/>
            <person name="Chen H.C."/>
            <person name="Ermolaeva O."/>
            <person name="Hlavina W."/>
            <person name="Kapustin Y."/>
            <person name="Kiryutin B."/>
            <person name="Kitts P."/>
            <person name="Maglott D."/>
            <person name="Pruitt K."/>
            <person name="Sapojnikov V."/>
            <person name="Souvorov A."/>
            <person name="Mackey A.J."/>
            <person name="Waterhouse R.M."/>
            <person name="Wyder S."/>
            <person name="Zdobnov E.M."/>
            <person name="Zdobnov E.M."/>
            <person name="Wyder S."/>
            <person name="Kriventseva E.V."/>
            <person name="Kadowaki T."/>
            <person name="Bork P."/>
            <person name="Aranda M."/>
            <person name="Bao R."/>
            <person name="Beermann A."/>
            <person name="Berns N."/>
            <person name="Bolognesi R."/>
            <person name="Bonneton F."/>
            <person name="Bopp D."/>
            <person name="Brown S.J."/>
            <person name="Bucher G."/>
            <person name="Butts T."/>
            <person name="Chaumot A."/>
            <person name="Denell R.E."/>
            <person name="Ferrier D.E."/>
            <person name="Friedrich M."/>
            <person name="Gordon C.M."/>
            <person name="Jindra M."/>
            <person name="Klingler M."/>
            <person name="Lan Q."/>
            <person name="Lattorff H.M."/>
            <person name="Laudet V."/>
            <person name="von Levetsow C."/>
            <person name="Liu Z."/>
            <person name="Lutz R."/>
            <person name="Lynch J.A."/>
            <person name="da Fonseca R.N."/>
            <person name="Posnien N."/>
            <person name="Reuter R."/>
            <person name="Roth S."/>
            <person name="Savard J."/>
            <person name="Schinko J.B."/>
            <person name="Schmitt C."/>
            <person name="Schoppmeier M."/>
            <person name="Schroder R."/>
            <person name="Shippy T.D."/>
            <person name="Simonnet F."/>
            <person name="Marques-Souza H."/>
            <person name="Tautz D."/>
            <person name="Tomoyasu Y."/>
            <person name="Trauner J."/>
            <person name="Van der Zee M."/>
            <person name="Vervoort M."/>
            <person name="Wittkopp N."/>
            <person name="Wimmer E.A."/>
            <person name="Yang X."/>
            <person name="Jones A.K."/>
            <person name="Sattelle D.B."/>
            <person name="Ebert P.R."/>
            <person name="Nelson D."/>
            <person name="Scott J.G."/>
            <person name="Beeman R.W."/>
            <person name="Muthukrishnan S."/>
            <person name="Kramer K.J."/>
            <person name="Arakane Y."/>
            <person name="Beeman R.W."/>
            <person name="Zhu Q."/>
            <person name="Hogenkamp D."/>
            <person name="Dixit R."/>
            <person name="Oppert B."/>
            <person name="Jiang H."/>
            <person name="Zou Z."/>
            <person name="Marshall J."/>
            <person name="Elpidina E."/>
            <person name="Vinokurov K."/>
            <person name="Oppert C."/>
            <person name="Zou Z."/>
            <person name="Evans J."/>
            <person name="Lu Z."/>
            <person name="Zhao P."/>
            <person name="Sumathipala N."/>
            <person name="Altincicek B."/>
            <person name="Vilcinskas A."/>
            <person name="Williams M."/>
            <person name="Hultmark D."/>
            <person name="Hetru C."/>
            <person name="Jiang H."/>
            <person name="Grimmelikhuijzen C.J."/>
            <person name="Hauser F."/>
            <person name="Cazzamali G."/>
            <person name="Williamson M."/>
            <person name="Park Y."/>
            <person name="Li B."/>
            <person name="Tanaka Y."/>
            <person name="Predel R."/>
            <person name="Neupert S."/>
            <person name="Schachtner J."/>
            <person name="Verleyen P."/>
            <person name="Raible F."/>
            <person name="Bork P."/>
            <person name="Friedrich M."/>
            <person name="Walden K.K."/>
            <person name="Robertson H.M."/>
            <person name="Angeli S."/>
            <person name="Foret S."/>
            <person name="Bucher G."/>
            <person name="Schuetz S."/>
            <person name="Maleszka R."/>
            <person name="Wimmer E.A."/>
            <person name="Beeman R.W."/>
            <person name="Lorenzen M."/>
            <person name="Tomoyasu Y."/>
            <person name="Miller S.C."/>
            <person name="Grossmann D."/>
            <person name="Bucher G."/>
        </authorList>
    </citation>
    <scope>NUCLEOTIDE SEQUENCE [LARGE SCALE GENOMIC DNA]</scope>
    <source>
        <strain evidence="3 4">Georgia GA2</strain>
    </source>
</reference>
<evidence type="ECO:0000256" key="1">
    <source>
        <dbReference type="SAM" id="MobiDB-lite"/>
    </source>
</evidence>
<evidence type="ECO:0000313" key="3">
    <source>
        <dbReference type="EMBL" id="EFA04332.1"/>
    </source>
</evidence>
<evidence type="ECO:0008006" key="5">
    <source>
        <dbReference type="Google" id="ProtNLM"/>
    </source>
</evidence>
<feature type="compositionally biased region" description="Basic and acidic residues" evidence="1">
    <location>
        <begin position="798"/>
        <end position="809"/>
    </location>
</feature>
<keyword evidence="2" id="KW-1133">Transmembrane helix</keyword>
<dbReference type="eggNOG" id="ENOG502S72I">
    <property type="taxonomic scope" value="Eukaryota"/>
</dbReference>
<keyword evidence="2" id="KW-0472">Membrane</keyword>
<dbReference type="OrthoDB" id="10072397at2759"/>
<protein>
    <recommendedName>
        <fullName evidence="5">FYVE-type zinc finger domain-containing protein</fullName>
    </recommendedName>
</protein>
<proteinExistence type="predicted"/>
<dbReference type="EMBL" id="KQ971343">
    <property type="protein sequence ID" value="EFA04332.1"/>
    <property type="molecule type" value="Genomic_DNA"/>
</dbReference>
<evidence type="ECO:0000256" key="2">
    <source>
        <dbReference type="SAM" id="Phobius"/>
    </source>
</evidence>
<feature type="transmembrane region" description="Helical" evidence="2">
    <location>
        <begin position="6"/>
        <end position="31"/>
    </location>
</feature>
<dbReference type="PhylomeDB" id="D6WN05"/>
<keyword evidence="2" id="KW-0812">Transmembrane</keyword>
<accession>D6WN05</accession>
<dbReference type="HOGENOM" id="CLU_348628_0_0_1"/>
<sequence>MPSDVVTIVVTAGIGVSVVAGVLSGVCYILIQGSKSQRSRSPALQWHCAVCGSYLRSHLTEDVKIVICVGCEERVCKQRCSKYDCRRKGWTCYACLKRPSWMQAILQSLPLRNHNKGVLADTAVSRRSENMDEKFDLTRKREKMLVRDFIENLVSSLLGASVDDASISRIYKDKHYDTLFTKYHQELKDTITNLSSALHSSICDAPFTEASSSSSHAKLKHTIQRIFEEAARLPSFRKLVENHASDFNEGEQTYEGLLATAILNKIITKHENELPSTSTAPTHTKKYASWETEASDLDLDFSSLSSSDSTPSSTKCIDRVSWTIQQRIEEEGSTEVLDFDDRPLSRTNSLLSNSDSNWYLQRRQFHSSNSPVPVPMLVPNSLMNAKVLIGDKEAAETSDLSDASSDCENEDPTLKDDQVFAKLNEWQQVSDEDSSFDSGVREDEFSDKKFYGKTEIVAVDETIGDEPYEESPFFDKYSSLSEANLRFGRDYYTRQASSPSGKVKREEDEENNNSYELFRAVPATADNDLNVDSISQLTNNSDQSLINYYDVENSKIYFRAPDDNQNFEVKLNDKRASNEFEEEAATETIILSEPKVRLPESSPVKIEDKSPKNNTEPSVKTAKKSDNTWIKQIYSNPIVRNFALTNREKIPFEYDNDETKVAAKPSDGNSSSHFSIQSATEDTNNFSLEFSDNGSVQDQAEEVNEIEMLKEQRLVAHRLGEFSSSFPNLAKISSSEKKANKTSSGVSEVGAAPEAEDVLPNTFIVSVKDLRKIFENKDASSHKDKPMHSLTARSISKNTKEKLKNVTNE</sequence>
<gene>
    <name evidence="3" type="primary">AUGUSTUS-3.0.2_14626</name>
    <name evidence="3" type="ORF">TcasGA2_TC014626</name>
</gene>
<dbReference type="InParanoid" id="D6WN05"/>
<evidence type="ECO:0000313" key="4">
    <source>
        <dbReference type="Proteomes" id="UP000007266"/>
    </source>
</evidence>
<organism evidence="3 4">
    <name type="scientific">Tribolium castaneum</name>
    <name type="common">Red flour beetle</name>
    <dbReference type="NCBI Taxonomy" id="7070"/>
    <lineage>
        <taxon>Eukaryota</taxon>
        <taxon>Metazoa</taxon>
        <taxon>Ecdysozoa</taxon>
        <taxon>Arthropoda</taxon>
        <taxon>Hexapoda</taxon>
        <taxon>Insecta</taxon>
        <taxon>Pterygota</taxon>
        <taxon>Neoptera</taxon>
        <taxon>Endopterygota</taxon>
        <taxon>Coleoptera</taxon>
        <taxon>Polyphaga</taxon>
        <taxon>Cucujiformia</taxon>
        <taxon>Tenebrionidae</taxon>
        <taxon>Tenebrionidae incertae sedis</taxon>
        <taxon>Tribolium</taxon>
    </lineage>
</organism>
<feature type="compositionally biased region" description="Basic and acidic residues" evidence="1">
    <location>
        <begin position="776"/>
        <end position="787"/>
    </location>
</feature>
<dbReference type="Proteomes" id="UP000007266">
    <property type="component" value="Linkage group 5"/>
</dbReference>
<dbReference type="STRING" id="7070.D6WN05"/>
<keyword evidence="4" id="KW-1185">Reference proteome</keyword>
<dbReference type="AlphaFoldDB" id="D6WN05"/>
<reference evidence="3 4" key="2">
    <citation type="journal article" date="2010" name="Nucleic Acids Res.">
        <title>BeetleBase in 2010: revisions to provide comprehensive genomic information for Tribolium castaneum.</title>
        <authorList>
            <person name="Kim H.S."/>
            <person name="Murphy T."/>
            <person name="Xia J."/>
            <person name="Caragea D."/>
            <person name="Park Y."/>
            <person name="Beeman R.W."/>
            <person name="Lorenzen M.D."/>
            <person name="Butcher S."/>
            <person name="Manak J.R."/>
            <person name="Brown S.J."/>
        </authorList>
    </citation>
    <scope>GENOME REANNOTATION</scope>
    <source>
        <strain evidence="3 4">Georgia GA2</strain>
    </source>
</reference>
<name>D6WN05_TRICA</name>
<feature type="region of interest" description="Disordered" evidence="1">
    <location>
        <begin position="776"/>
        <end position="809"/>
    </location>
</feature>